<dbReference type="PROSITE" id="PS00763">
    <property type="entry name" value="GLUTATHIONE_PEROXID_2"/>
    <property type="match status" value="1"/>
</dbReference>
<proteinExistence type="inferred from homology"/>
<dbReference type="AlphaFoldDB" id="A0A2W0C952"/>
<dbReference type="GO" id="GO:0004601">
    <property type="term" value="F:peroxidase activity"/>
    <property type="evidence" value="ECO:0007669"/>
    <property type="project" value="UniProtKB-KW"/>
</dbReference>
<dbReference type="OrthoDB" id="9789406at2"/>
<dbReference type="InterPro" id="IPR000889">
    <property type="entry name" value="Glutathione_peroxidase"/>
</dbReference>
<comment type="caution">
    <text evidence="6">The sequence shown here is derived from an EMBL/GenBank/DDBJ whole genome shotgun (WGS) entry which is preliminary data.</text>
</comment>
<dbReference type="PRINTS" id="PR01011">
    <property type="entry name" value="GLUTPROXDASE"/>
</dbReference>
<accession>A0A2W0C952</accession>
<dbReference type="GO" id="GO:0006979">
    <property type="term" value="P:response to oxidative stress"/>
    <property type="evidence" value="ECO:0007669"/>
    <property type="project" value="InterPro"/>
</dbReference>
<dbReference type="InterPro" id="IPR029760">
    <property type="entry name" value="GPX_CS"/>
</dbReference>
<dbReference type="CDD" id="cd00340">
    <property type="entry name" value="GSH_Peroxidase"/>
    <property type="match status" value="1"/>
</dbReference>
<keyword evidence="2 5" id="KW-0575">Peroxidase</keyword>
<dbReference type="Proteomes" id="UP000247459">
    <property type="component" value="Unassembled WGS sequence"/>
</dbReference>
<comment type="similarity">
    <text evidence="1 5">Belongs to the glutathione peroxidase family.</text>
</comment>
<dbReference type="PROSITE" id="PS51355">
    <property type="entry name" value="GLUTATHIONE_PEROXID_3"/>
    <property type="match status" value="1"/>
</dbReference>
<evidence type="ECO:0000313" key="7">
    <source>
        <dbReference type="Proteomes" id="UP000247459"/>
    </source>
</evidence>
<gene>
    <name evidence="6" type="ORF">PIL02S_06002</name>
</gene>
<organism evidence="6 7">
    <name type="scientific">Paenibacillus illinoisensis</name>
    <dbReference type="NCBI Taxonomy" id="59845"/>
    <lineage>
        <taxon>Bacteria</taxon>
        <taxon>Bacillati</taxon>
        <taxon>Bacillota</taxon>
        <taxon>Bacilli</taxon>
        <taxon>Bacillales</taxon>
        <taxon>Paenibacillaceae</taxon>
        <taxon>Paenibacillus</taxon>
    </lineage>
</organism>
<evidence type="ECO:0000256" key="4">
    <source>
        <dbReference type="PIRSR" id="PIRSR000303-1"/>
    </source>
</evidence>
<dbReference type="FunFam" id="3.40.30.10:FF:000010">
    <property type="entry name" value="Glutathione peroxidase"/>
    <property type="match status" value="1"/>
</dbReference>
<dbReference type="InterPro" id="IPR036249">
    <property type="entry name" value="Thioredoxin-like_sf"/>
</dbReference>
<protein>
    <recommendedName>
        <fullName evidence="5">Glutathione peroxidase</fullName>
    </recommendedName>
</protein>
<dbReference type="SUPFAM" id="SSF52833">
    <property type="entry name" value="Thioredoxin-like"/>
    <property type="match status" value="1"/>
</dbReference>
<evidence type="ECO:0000256" key="5">
    <source>
        <dbReference type="RuleBase" id="RU000499"/>
    </source>
</evidence>
<dbReference type="EMBL" id="PRLG01000029">
    <property type="protein sequence ID" value="PYY26592.1"/>
    <property type="molecule type" value="Genomic_DNA"/>
</dbReference>
<evidence type="ECO:0000256" key="2">
    <source>
        <dbReference type="ARBA" id="ARBA00022559"/>
    </source>
</evidence>
<dbReference type="RefSeq" id="WP_110822512.1">
    <property type="nucleotide sequence ID" value="NZ_PRLG01000029.1"/>
</dbReference>
<evidence type="ECO:0000256" key="3">
    <source>
        <dbReference type="ARBA" id="ARBA00023002"/>
    </source>
</evidence>
<feature type="active site" evidence="4">
    <location>
        <position position="36"/>
    </location>
</feature>
<dbReference type="PANTHER" id="PTHR11592:SF78">
    <property type="entry name" value="GLUTATHIONE PEROXIDASE"/>
    <property type="match status" value="1"/>
</dbReference>
<dbReference type="Gene3D" id="3.40.30.10">
    <property type="entry name" value="Glutaredoxin"/>
    <property type="match status" value="1"/>
</dbReference>
<dbReference type="PIRSF" id="PIRSF000303">
    <property type="entry name" value="Glutathion_perox"/>
    <property type="match status" value="1"/>
</dbReference>
<evidence type="ECO:0000313" key="6">
    <source>
        <dbReference type="EMBL" id="PYY26592.1"/>
    </source>
</evidence>
<keyword evidence="3 5" id="KW-0560">Oxidoreductase</keyword>
<name>A0A2W0C952_9BACL</name>
<reference evidence="6 7" key="1">
    <citation type="submission" date="2018-01" db="EMBL/GenBank/DDBJ databases">
        <title>Genome sequence of the PGP bacterium Paenibacillus illinoisensis E3.</title>
        <authorList>
            <person name="Rolli E."/>
            <person name="Marasco R."/>
            <person name="Bessem C."/>
            <person name="Michoud G."/>
            <person name="Gaiarsa S."/>
            <person name="Borin S."/>
            <person name="Daffonchio D."/>
        </authorList>
    </citation>
    <scope>NUCLEOTIDE SEQUENCE [LARGE SCALE GENOMIC DNA]</scope>
    <source>
        <strain evidence="6 7">E3</strain>
    </source>
</reference>
<dbReference type="PANTHER" id="PTHR11592">
    <property type="entry name" value="GLUTATHIONE PEROXIDASE"/>
    <property type="match status" value="1"/>
</dbReference>
<sequence>MKHIYSYQVSSKDGHIGDLSRFEGKVLLIVNTASKCSYSRQFSELQQLYDKYGEQGLEILAFPCNQFNHKEPGNNAEITEYCKSNFHVTFPMFDKIEVTGTTIHPLFRHLVEKAAFQGYDLETEEGRWMDHFVRENHPALYDGDGIKWNFTKFLVRADGEVSNRYETTVEPLMMETKIRELLKQR</sequence>
<evidence type="ECO:0000256" key="1">
    <source>
        <dbReference type="ARBA" id="ARBA00006926"/>
    </source>
</evidence>
<dbReference type="Pfam" id="PF00255">
    <property type="entry name" value="GSHPx"/>
    <property type="match status" value="1"/>
</dbReference>